<organism evidence="1 2">
    <name type="scientific">Ideonella oryzae</name>
    <dbReference type="NCBI Taxonomy" id="2937441"/>
    <lineage>
        <taxon>Bacteria</taxon>
        <taxon>Pseudomonadati</taxon>
        <taxon>Pseudomonadota</taxon>
        <taxon>Betaproteobacteria</taxon>
        <taxon>Burkholderiales</taxon>
        <taxon>Sphaerotilaceae</taxon>
        <taxon>Ideonella</taxon>
    </lineage>
</organism>
<name>A0ABT1BNN5_9BURK</name>
<gene>
    <name evidence="1" type="ORF">M0L44_10780</name>
</gene>
<dbReference type="RefSeq" id="WP_252769722.1">
    <property type="nucleotide sequence ID" value="NZ_JAMXMC010000006.1"/>
</dbReference>
<accession>A0ABT1BNN5</accession>
<sequence length="220" mass="25133">MKHFNDLTAALGAILINRAQRGYDYWTSFDLVAERMNAKGDELAELYGTRLPAWKRQDLKQKGLPTCAAISAPVLGSPTKREFILMVTDKVRAAPPGSVWRREVWSGRNVAFGSFVMVKEPRLRGDYAWTWRLQEHIYEGIKRNLIRWVKSGNTSAIIAETQSWLRCYPMFGGVRRQFQRLINSGSKLWVACHRSAWPGLRADQLPIMIGFRPDKKASHG</sequence>
<dbReference type="Proteomes" id="UP001204851">
    <property type="component" value="Unassembled WGS sequence"/>
</dbReference>
<dbReference type="EMBL" id="JAMXMC010000006">
    <property type="protein sequence ID" value="MCO5977197.1"/>
    <property type="molecule type" value="Genomic_DNA"/>
</dbReference>
<evidence type="ECO:0000313" key="1">
    <source>
        <dbReference type="EMBL" id="MCO5977197.1"/>
    </source>
</evidence>
<comment type="caution">
    <text evidence="1">The sequence shown here is derived from an EMBL/GenBank/DDBJ whole genome shotgun (WGS) entry which is preliminary data.</text>
</comment>
<proteinExistence type="predicted"/>
<evidence type="ECO:0000313" key="2">
    <source>
        <dbReference type="Proteomes" id="UP001204851"/>
    </source>
</evidence>
<reference evidence="1 2" key="1">
    <citation type="submission" date="2022-06" db="EMBL/GenBank/DDBJ databases">
        <title>Ideonella sp. NS12-5 Genome sequencing and assembly.</title>
        <authorList>
            <person name="Jung Y."/>
        </authorList>
    </citation>
    <scope>NUCLEOTIDE SEQUENCE [LARGE SCALE GENOMIC DNA]</scope>
    <source>
        <strain evidence="1 2">NS12-5</strain>
    </source>
</reference>
<protein>
    <submittedName>
        <fullName evidence="1">Uncharacterized protein</fullName>
    </submittedName>
</protein>
<keyword evidence="2" id="KW-1185">Reference proteome</keyword>